<keyword evidence="1" id="KW-0812">Transmembrane</keyword>
<comment type="caution">
    <text evidence="2">The sequence shown here is derived from an EMBL/GenBank/DDBJ whole genome shotgun (WGS) entry which is preliminary data.</text>
</comment>
<evidence type="ECO:0000313" key="3">
    <source>
        <dbReference type="Proteomes" id="UP001160519"/>
    </source>
</evidence>
<name>A0AA43Q5Q7_9GAMM</name>
<keyword evidence="1" id="KW-0472">Membrane</keyword>
<feature type="transmembrane region" description="Helical" evidence="1">
    <location>
        <begin position="163"/>
        <end position="180"/>
    </location>
</feature>
<feature type="transmembrane region" description="Helical" evidence="1">
    <location>
        <begin position="62"/>
        <end position="87"/>
    </location>
</feature>
<evidence type="ECO:0000256" key="1">
    <source>
        <dbReference type="SAM" id="Phobius"/>
    </source>
</evidence>
<feature type="transmembrane region" description="Helical" evidence="1">
    <location>
        <begin position="123"/>
        <end position="142"/>
    </location>
</feature>
<protein>
    <submittedName>
        <fullName evidence="2">Uncharacterized protein</fullName>
    </submittedName>
</protein>
<dbReference type="Proteomes" id="UP001160519">
    <property type="component" value="Unassembled WGS sequence"/>
</dbReference>
<dbReference type="EMBL" id="JAQSDF010000006">
    <property type="protein sequence ID" value="MDI1230206.1"/>
    <property type="molecule type" value="Genomic_DNA"/>
</dbReference>
<keyword evidence="1" id="KW-1133">Transmembrane helix</keyword>
<gene>
    <name evidence="2" type="ORF">PSU93_03540</name>
</gene>
<organism evidence="2 3">
    <name type="scientific">Candidatus Methylobacter titanis</name>
    <dbReference type="NCBI Taxonomy" id="3053457"/>
    <lineage>
        <taxon>Bacteria</taxon>
        <taxon>Pseudomonadati</taxon>
        <taxon>Pseudomonadota</taxon>
        <taxon>Gammaproteobacteria</taxon>
        <taxon>Methylococcales</taxon>
        <taxon>Methylococcaceae</taxon>
        <taxon>Methylobacter</taxon>
    </lineage>
</organism>
<reference evidence="2" key="1">
    <citation type="submission" date="2023-01" db="EMBL/GenBank/DDBJ databases">
        <title>Biogeochemical cycle of methane in antarctic sediments.</title>
        <authorList>
            <person name="Roldan D.M."/>
            <person name="Menes R.J."/>
        </authorList>
    </citation>
    <scope>NUCLEOTIDE SEQUENCE [LARGE SCALE GENOMIC DNA]</scope>
    <source>
        <strain evidence="2">K-2018 MAG008</strain>
    </source>
</reference>
<sequence>MNNNLMVRWRYPVSLYLLVAPAGDVVVLKNGKPRKFTGYLIMIGFILCSLSLAALVHSHNEFLGLLATPMALGIGLTMMAASLLVGYLKKVPTVTWHDGFATSCLLVWYSYWTSEFNDNAPMFFFFPLYYALLTSIVTLTLVNKSEHFDHESIVQLRYLEKNTRFNIGVFMGLVLISLLITRHYTLYPIAMTLFIVRHTMIACLEIIDR</sequence>
<accession>A0AA43Q5Q7</accession>
<feature type="transmembrane region" description="Helical" evidence="1">
    <location>
        <begin position="94"/>
        <end position="111"/>
    </location>
</feature>
<evidence type="ECO:0000313" key="2">
    <source>
        <dbReference type="EMBL" id="MDI1230206.1"/>
    </source>
</evidence>
<dbReference type="AlphaFoldDB" id="A0AA43Q5Q7"/>
<proteinExistence type="predicted"/>
<keyword evidence="3" id="KW-1185">Reference proteome</keyword>
<feature type="transmembrane region" description="Helical" evidence="1">
    <location>
        <begin position="36"/>
        <end position="56"/>
    </location>
</feature>